<dbReference type="PANTHER" id="PTHR22891">
    <property type="entry name" value="EUKARYOTIC TRANSLATION INITIATION FACTOR 2C"/>
    <property type="match status" value="1"/>
</dbReference>
<proteinExistence type="predicted"/>
<dbReference type="Gene3D" id="3.30.420.10">
    <property type="entry name" value="Ribonuclease H-like superfamily/Ribonuclease H"/>
    <property type="match status" value="1"/>
</dbReference>
<feature type="domain" description="Piwi" evidence="1">
    <location>
        <begin position="169"/>
        <end position="485"/>
    </location>
</feature>
<name>A0AAN7SXP3_9EURO</name>
<organism evidence="2 3">
    <name type="scientific">Lithohypha guttulata</name>
    <dbReference type="NCBI Taxonomy" id="1690604"/>
    <lineage>
        <taxon>Eukaryota</taxon>
        <taxon>Fungi</taxon>
        <taxon>Dikarya</taxon>
        <taxon>Ascomycota</taxon>
        <taxon>Pezizomycotina</taxon>
        <taxon>Eurotiomycetes</taxon>
        <taxon>Chaetothyriomycetidae</taxon>
        <taxon>Chaetothyriales</taxon>
        <taxon>Trichomeriaceae</taxon>
        <taxon>Lithohypha</taxon>
    </lineage>
</organism>
<dbReference type="InterPro" id="IPR036397">
    <property type="entry name" value="RNaseH_sf"/>
</dbReference>
<dbReference type="Gene3D" id="3.40.50.2300">
    <property type="match status" value="1"/>
</dbReference>
<dbReference type="AlphaFoldDB" id="A0AAN7SXP3"/>
<dbReference type="SMART" id="SM00950">
    <property type="entry name" value="Piwi"/>
    <property type="match status" value="1"/>
</dbReference>
<dbReference type="EMBL" id="JAVRRJ010000006">
    <property type="protein sequence ID" value="KAK5083480.1"/>
    <property type="molecule type" value="Genomic_DNA"/>
</dbReference>
<dbReference type="GO" id="GO:0003676">
    <property type="term" value="F:nucleic acid binding"/>
    <property type="evidence" value="ECO:0007669"/>
    <property type="project" value="InterPro"/>
</dbReference>
<dbReference type="InterPro" id="IPR003165">
    <property type="entry name" value="Piwi"/>
</dbReference>
<dbReference type="SUPFAM" id="SSF53098">
    <property type="entry name" value="Ribonuclease H-like"/>
    <property type="match status" value="1"/>
</dbReference>
<protein>
    <recommendedName>
        <fullName evidence="1">Piwi domain-containing protein</fullName>
    </recommendedName>
</protein>
<evidence type="ECO:0000313" key="3">
    <source>
        <dbReference type="Proteomes" id="UP001309876"/>
    </source>
</evidence>
<sequence>MVNFACRRPTVNHDLILNDGLPYLEFDNQNGGPSKKFGIALACRKPEMTLVNARLLPPPDVCFASKTEKFAEGKWNLRGKRFARSTKKDLLSLSYLALRRNGTPPCRNTDQFVKSINDGLKNYFNSSEVVKVIKNFAHDQALLEACSSDELAKRLEEAFKWLQHQRIKLVLIILPDNQVNTYYSIKKAADRLTGIHTVCIVRDAKGLVKTDPGTVGNLMLKINQKLGGVNWGLRADQVYADVIGKNAIFVGADVTHPGRAAMLSAPSIASVVATCDQDYFHYAGSVRLQASQDEEKKALEMIEDFHGMMVERLKLYQHKNQGRLPDRIFYIRDGVSDGQFQQVLDQELSQLKRACKQMYKDQPLPKLLVLTTQKRHHTRFFADQGDKSDSIDNNRNFRPGLVVDTQIVSKQHFDWYNTSHACIQGTSRPCKYVVLYDTIGVSADQIQMMMYHMAYTFGRATRSISIHPAARYADLLAERARLHFRSVYNPPPTPQGQKKPTYSVLGRHWTGSFHDDVKDTMFYI</sequence>
<dbReference type="PROSITE" id="PS50822">
    <property type="entry name" value="PIWI"/>
    <property type="match status" value="1"/>
</dbReference>
<reference evidence="2 3" key="1">
    <citation type="submission" date="2023-08" db="EMBL/GenBank/DDBJ databases">
        <title>Black Yeasts Isolated from many extreme environments.</title>
        <authorList>
            <person name="Coleine C."/>
            <person name="Stajich J.E."/>
            <person name="Selbmann L."/>
        </authorList>
    </citation>
    <scope>NUCLEOTIDE SEQUENCE [LARGE SCALE GENOMIC DNA]</scope>
    <source>
        <strain evidence="2 3">CCFEE 5910</strain>
    </source>
</reference>
<accession>A0AAN7SXP3</accession>
<dbReference type="InterPro" id="IPR012337">
    <property type="entry name" value="RNaseH-like_sf"/>
</dbReference>
<dbReference type="Pfam" id="PF02171">
    <property type="entry name" value="Piwi"/>
    <property type="match status" value="1"/>
</dbReference>
<comment type="caution">
    <text evidence="2">The sequence shown here is derived from an EMBL/GenBank/DDBJ whole genome shotgun (WGS) entry which is preliminary data.</text>
</comment>
<evidence type="ECO:0000259" key="1">
    <source>
        <dbReference type="PROSITE" id="PS50822"/>
    </source>
</evidence>
<dbReference type="Proteomes" id="UP001309876">
    <property type="component" value="Unassembled WGS sequence"/>
</dbReference>
<evidence type="ECO:0000313" key="2">
    <source>
        <dbReference type="EMBL" id="KAK5083480.1"/>
    </source>
</evidence>
<gene>
    <name evidence="2" type="ORF">LTR05_005982</name>
</gene>
<keyword evidence="3" id="KW-1185">Reference proteome</keyword>